<sequence length="16" mass="1881">MPMRCNKTRIKYAGVI</sequence>
<organism evidence="1">
    <name type="scientific">Arundo donax</name>
    <name type="common">Giant reed</name>
    <name type="synonym">Donax arundinaceus</name>
    <dbReference type="NCBI Taxonomy" id="35708"/>
    <lineage>
        <taxon>Eukaryota</taxon>
        <taxon>Viridiplantae</taxon>
        <taxon>Streptophyta</taxon>
        <taxon>Embryophyta</taxon>
        <taxon>Tracheophyta</taxon>
        <taxon>Spermatophyta</taxon>
        <taxon>Magnoliopsida</taxon>
        <taxon>Liliopsida</taxon>
        <taxon>Poales</taxon>
        <taxon>Poaceae</taxon>
        <taxon>PACMAD clade</taxon>
        <taxon>Arundinoideae</taxon>
        <taxon>Arundineae</taxon>
        <taxon>Arundo</taxon>
    </lineage>
</organism>
<accession>A0A0A9DL39</accession>
<reference evidence="1" key="1">
    <citation type="submission" date="2014-09" db="EMBL/GenBank/DDBJ databases">
        <authorList>
            <person name="Magalhaes I.L.F."/>
            <person name="Oliveira U."/>
            <person name="Santos F.R."/>
            <person name="Vidigal T.H.D.A."/>
            <person name="Brescovit A.D."/>
            <person name="Santos A.J."/>
        </authorList>
    </citation>
    <scope>NUCLEOTIDE SEQUENCE</scope>
    <source>
        <tissue evidence="1">Shoot tissue taken approximately 20 cm above the soil surface</tissue>
    </source>
</reference>
<dbReference type="EMBL" id="GBRH01210502">
    <property type="protein sequence ID" value="JAD87393.1"/>
    <property type="molecule type" value="Transcribed_RNA"/>
</dbReference>
<proteinExistence type="predicted"/>
<protein>
    <submittedName>
        <fullName evidence="1">Uncharacterized protein</fullName>
    </submittedName>
</protein>
<reference evidence="1" key="2">
    <citation type="journal article" date="2015" name="Data Brief">
        <title>Shoot transcriptome of the giant reed, Arundo donax.</title>
        <authorList>
            <person name="Barrero R.A."/>
            <person name="Guerrero F.D."/>
            <person name="Moolhuijzen P."/>
            <person name="Goolsby J.A."/>
            <person name="Tidwell J."/>
            <person name="Bellgard S.E."/>
            <person name="Bellgard M.I."/>
        </authorList>
    </citation>
    <scope>NUCLEOTIDE SEQUENCE</scope>
    <source>
        <tissue evidence="1">Shoot tissue taken approximately 20 cm above the soil surface</tissue>
    </source>
</reference>
<dbReference type="AlphaFoldDB" id="A0A0A9DL39"/>
<name>A0A0A9DL39_ARUDO</name>
<evidence type="ECO:0000313" key="1">
    <source>
        <dbReference type="EMBL" id="JAD87393.1"/>
    </source>
</evidence>